<gene>
    <name evidence="1" type="ORF">Pfra01_001230400</name>
</gene>
<proteinExistence type="predicted"/>
<dbReference type="OrthoDB" id="121840at2759"/>
<protein>
    <submittedName>
        <fullName evidence="1">Unnamed protein product</fullName>
    </submittedName>
</protein>
<dbReference type="Proteomes" id="UP001165121">
    <property type="component" value="Unassembled WGS sequence"/>
</dbReference>
<keyword evidence="2" id="KW-1185">Reference proteome</keyword>
<name>A0A9W7CTZ3_9STRA</name>
<dbReference type="PANTHER" id="PTHR40866">
    <property type="entry name" value="BED-TYPE DOMAIN-CONTAINING PROTEIN"/>
    <property type="match status" value="1"/>
</dbReference>
<accession>A0A9W7CTZ3</accession>
<dbReference type="EMBL" id="BSXT01001236">
    <property type="protein sequence ID" value="GMF40288.1"/>
    <property type="molecule type" value="Genomic_DNA"/>
</dbReference>
<comment type="caution">
    <text evidence="1">The sequence shown here is derived from an EMBL/GenBank/DDBJ whole genome shotgun (WGS) entry which is preliminary data.</text>
</comment>
<dbReference type="AlphaFoldDB" id="A0A9W7CTZ3"/>
<organism evidence="1 2">
    <name type="scientific">Phytophthora fragariaefolia</name>
    <dbReference type="NCBI Taxonomy" id="1490495"/>
    <lineage>
        <taxon>Eukaryota</taxon>
        <taxon>Sar</taxon>
        <taxon>Stramenopiles</taxon>
        <taxon>Oomycota</taxon>
        <taxon>Peronosporomycetes</taxon>
        <taxon>Peronosporales</taxon>
        <taxon>Peronosporaceae</taxon>
        <taxon>Phytophthora</taxon>
    </lineage>
</organism>
<reference evidence="1" key="1">
    <citation type="submission" date="2023-04" db="EMBL/GenBank/DDBJ databases">
        <title>Phytophthora fragariaefolia NBRC 109709.</title>
        <authorList>
            <person name="Ichikawa N."/>
            <person name="Sato H."/>
            <person name="Tonouchi N."/>
        </authorList>
    </citation>
    <scope>NUCLEOTIDE SEQUENCE</scope>
    <source>
        <strain evidence="1">NBRC 109709</strain>
    </source>
</reference>
<evidence type="ECO:0000313" key="2">
    <source>
        <dbReference type="Proteomes" id="UP001165121"/>
    </source>
</evidence>
<sequence>MIQRFEDFRPYLHHFLDDNEVDRDLPADAEADDIRHVLFVDLIPPVSEQRKISELLDEMTAFDVVTEKLERHDTMVATIRDIFEIVLDDYDNMEKYLAPDADIVECPDFERGLAKIQGGGDFTLLRNERKALNRLLDEPQDQPRTVATYSTPNKPKRKRAAEILDEKISKKCGVEIPSRNLVAVCQLNAPGSCRNSPNPTGRPLIGWENSDDAASHLVLVCHTTVTGRNNRNPARRKGVS</sequence>
<dbReference type="PANTHER" id="PTHR40866:SF1">
    <property type="entry name" value="BED-TYPE DOMAIN-CONTAINING PROTEIN"/>
    <property type="match status" value="1"/>
</dbReference>
<evidence type="ECO:0000313" key="1">
    <source>
        <dbReference type="EMBL" id="GMF40288.1"/>
    </source>
</evidence>